<gene>
    <name evidence="4" type="ordered locus">Krad_3679</name>
</gene>
<proteinExistence type="predicted"/>
<keyword evidence="2 4" id="KW-0808">Transferase</keyword>
<reference evidence="5" key="1">
    <citation type="journal article" date="2008" name="PLoS ONE">
        <title>Survival in nuclear waste, extreme resistance, and potential applications gleaned from the genome sequence of Kineococcus radiotolerans SRS30216.</title>
        <authorList>
            <person name="Bagwell C.E."/>
            <person name="Bhat S."/>
            <person name="Hawkins G.M."/>
            <person name="Smith B.W."/>
            <person name="Biswas T."/>
            <person name="Hoover T.R."/>
            <person name="Saunders E."/>
            <person name="Han C.S."/>
            <person name="Tsodikov O.V."/>
            <person name="Shimkets L.J."/>
        </authorList>
    </citation>
    <scope>NUCLEOTIDE SEQUENCE [LARGE SCALE GENOMIC DNA]</scope>
    <source>
        <strain evidence="5">ATCC BAA-149 / DSM 14245 / SRS30216</strain>
    </source>
</reference>
<evidence type="ECO:0000313" key="4">
    <source>
        <dbReference type="EMBL" id="ABS05142.1"/>
    </source>
</evidence>
<organism evidence="4 5">
    <name type="scientific">Kineococcus radiotolerans (strain ATCC BAA-149 / DSM 14245 / SRS30216)</name>
    <dbReference type="NCBI Taxonomy" id="266940"/>
    <lineage>
        <taxon>Bacteria</taxon>
        <taxon>Bacillati</taxon>
        <taxon>Actinomycetota</taxon>
        <taxon>Actinomycetes</taxon>
        <taxon>Kineosporiales</taxon>
        <taxon>Kineosporiaceae</taxon>
        <taxon>Kineococcus</taxon>
    </lineage>
</organism>
<dbReference type="KEGG" id="kra:Krad_3679"/>
<dbReference type="HOGENOM" id="CLU_009583_6_0_11"/>
<dbReference type="CAZy" id="GT94">
    <property type="family name" value="Glycosyltransferase Family 94"/>
</dbReference>
<dbReference type="Pfam" id="PF13692">
    <property type="entry name" value="Glyco_trans_1_4"/>
    <property type="match status" value="1"/>
</dbReference>
<dbReference type="PANTHER" id="PTHR12526:SF510">
    <property type="entry name" value="D-INOSITOL 3-PHOSPHATE GLYCOSYLTRANSFERASE"/>
    <property type="match status" value="1"/>
</dbReference>
<dbReference type="Gene3D" id="3.40.50.2000">
    <property type="entry name" value="Glycogen Phosphorylase B"/>
    <property type="match status" value="2"/>
</dbReference>
<keyword evidence="1" id="KW-0328">Glycosyltransferase</keyword>
<dbReference type="Proteomes" id="UP000001116">
    <property type="component" value="Chromosome"/>
</dbReference>
<dbReference type="eggNOG" id="COG0438">
    <property type="taxonomic scope" value="Bacteria"/>
</dbReference>
<protein>
    <submittedName>
        <fullName evidence="4">Glycosyl transferase group 1</fullName>
    </submittedName>
</protein>
<name>A6WEA3_KINRD</name>
<dbReference type="GO" id="GO:0016757">
    <property type="term" value="F:glycosyltransferase activity"/>
    <property type="evidence" value="ECO:0007669"/>
    <property type="project" value="UniProtKB-KW"/>
</dbReference>
<dbReference type="PANTHER" id="PTHR12526">
    <property type="entry name" value="GLYCOSYLTRANSFERASE"/>
    <property type="match status" value="1"/>
</dbReference>
<dbReference type="AlphaFoldDB" id="A6WEA3"/>
<accession>A6WEA3</accession>
<evidence type="ECO:0000313" key="5">
    <source>
        <dbReference type="Proteomes" id="UP000001116"/>
    </source>
</evidence>
<sequence length="375" mass="41028">MTVEPRGTQPGGTDSSHAGQEPITVHLFPSPARRMVNPYLSMLTAALREQGVDVQALHGRSGAAGGRGIVHVHWPELNLHSGKLRWALWGTGKLIVQVVAARRRGLPVVWTVHNLQAHDGSRPVLQRILWAAWPRLVTGWLSLSRNGVDRAQDAFRPLRRRPSRVVPHGDYAPVVHAPDRAVARGRLGLPLESRVLALVGRIRPYKGAEALVEAVAASPSEDLRLVVGGACDDAPLRAALERTAAADPRVRLLLETLHQEQVDDVLAAADLVVLPFRSVFNSGSVLLCLTAGRPVLAPRTPVFDELAAEVGAGWLHLYDGDLTPEVLERVLAETTTLTGEPDLRRHRWENVAAEHLAFYERLLRRSTARAGEGRR</sequence>
<dbReference type="SUPFAM" id="SSF53756">
    <property type="entry name" value="UDP-Glycosyltransferase/glycogen phosphorylase"/>
    <property type="match status" value="1"/>
</dbReference>
<feature type="region of interest" description="Disordered" evidence="3">
    <location>
        <begin position="1"/>
        <end position="22"/>
    </location>
</feature>
<dbReference type="EMBL" id="CP000750">
    <property type="protein sequence ID" value="ABS05142.1"/>
    <property type="molecule type" value="Genomic_DNA"/>
</dbReference>
<keyword evidence="5" id="KW-1185">Reference proteome</keyword>
<dbReference type="STRING" id="266940.Krad_3679"/>
<evidence type="ECO:0000256" key="3">
    <source>
        <dbReference type="SAM" id="MobiDB-lite"/>
    </source>
</evidence>
<evidence type="ECO:0000256" key="1">
    <source>
        <dbReference type="ARBA" id="ARBA00022676"/>
    </source>
</evidence>
<evidence type="ECO:0000256" key="2">
    <source>
        <dbReference type="ARBA" id="ARBA00022679"/>
    </source>
</evidence>